<proteinExistence type="predicted"/>
<name>A0A2H5QTY8_CITUN</name>
<protein>
    <submittedName>
        <fullName evidence="2">Uncharacterized protein</fullName>
    </submittedName>
</protein>
<dbReference type="Proteomes" id="UP000236630">
    <property type="component" value="Unassembled WGS sequence"/>
</dbReference>
<dbReference type="EMBL" id="BDQV01000813">
    <property type="protein sequence ID" value="GAY68082.1"/>
    <property type="molecule type" value="Genomic_DNA"/>
</dbReference>
<sequence length="73" mass="8133">MSGDAAGLIENKASGLDPWPVLLAEISMFLVFATTSKAKMMKLLQCSKKLFYCSSFARRLQQQYNHRDFGNGA</sequence>
<comment type="caution">
    <text evidence="2">The sequence shown here is derived from an EMBL/GenBank/DDBJ whole genome shotgun (WGS) entry which is preliminary data.</text>
</comment>
<accession>A0A2H5QTY8</accession>
<keyword evidence="1" id="KW-0812">Transmembrane</keyword>
<reference evidence="2 3" key="1">
    <citation type="journal article" date="2017" name="Front. Genet.">
        <title>Draft sequencing of the heterozygous diploid genome of Satsuma (Citrus unshiu Marc.) using a hybrid assembly approach.</title>
        <authorList>
            <person name="Shimizu T."/>
            <person name="Tanizawa Y."/>
            <person name="Mochizuki T."/>
            <person name="Nagasaki H."/>
            <person name="Yoshioka T."/>
            <person name="Toyoda A."/>
            <person name="Fujiyama A."/>
            <person name="Kaminuma E."/>
            <person name="Nakamura Y."/>
        </authorList>
    </citation>
    <scope>NUCLEOTIDE SEQUENCE [LARGE SCALE GENOMIC DNA]</scope>
    <source>
        <strain evidence="3">cv. Miyagawa wase</strain>
    </source>
</reference>
<keyword evidence="3" id="KW-1185">Reference proteome</keyword>
<gene>
    <name evidence="2" type="ORF">CUMW_261390</name>
</gene>
<evidence type="ECO:0000313" key="3">
    <source>
        <dbReference type="Proteomes" id="UP000236630"/>
    </source>
</evidence>
<dbReference type="AlphaFoldDB" id="A0A2H5QTY8"/>
<evidence type="ECO:0000313" key="2">
    <source>
        <dbReference type="EMBL" id="GAY68082.1"/>
    </source>
</evidence>
<evidence type="ECO:0000256" key="1">
    <source>
        <dbReference type="SAM" id="Phobius"/>
    </source>
</evidence>
<keyword evidence="1" id="KW-1133">Transmembrane helix</keyword>
<feature type="transmembrane region" description="Helical" evidence="1">
    <location>
        <begin position="18"/>
        <end position="35"/>
    </location>
</feature>
<organism evidence="2 3">
    <name type="scientific">Citrus unshiu</name>
    <name type="common">Satsuma mandarin</name>
    <name type="synonym">Citrus nobilis var. unshiu</name>
    <dbReference type="NCBI Taxonomy" id="55188"/>
    <lineage>
        <taxon>Eukaryota</taxon>
        <taxon>Viridiplantae</taxon>
        <taxon>Streptophyta</taxon>
        <taxon>Embryophyta</taxon>
        <taxon>Tracheophyta</taxon>
        <taxon>Spermatophyta</taxon>
        <taxon>Magnoliopsida</taxon>
        <taxon>eudicotyledons</taxon>
        <taxon>Gunneridae</taxon>
        <taxon>Pentapetalae</taxon>
        <taxon>rosids</taxon>
        <taxon>malvids</taxon>
        <taxon>Sapindales</taxon>
        <taxon>Rutaceae</taxon>
        <taxon>Aurantioideae</taxon>
        <taxon>Citrus</taxon>
    </lineage>
</organism>
<keyword evidence="1" id="KW-0472">Membrane</keyword>